<name>A0A419S1W5_9SPHI</name>
<dbReference type="InterPro" id="IPR013740">
    <property type="entry name" value="Redoxin"/>
</dbReference>
<feature type="domain" description="Thioredoxin" evidence="2">
    <location>
        <begin position="93"/>
        <end position="255"/>
    </location>
</feature>
<feature type="transmembrane region" description="Helical" evidence="1">
    <location>
        <begin position="87"/>
        <end position="107"/>
    </location>
</feature>
<dbReference type="PANTHER" id="PTHR42852">
    <property type="entry name" value="THIOL:DISULFIDE INTERCHANGE PROTEIN DSBE"/>
    <property type="match status" value="1"/>
</dbReference>
<keyword evidence="1" id="KW-0472">Membrane</keyword>
<dbReference type="Proteomes" id="UP000283433">
    <property type="component" value="Unassembled WGS sequence"/>
</dbReference>
<dbReference type="InterPro" id="IPR036249">
    <property type="entry name" value="Thioredoxin-like_sf"/>
</dbReference>
<proteinExistence type="predicted"/>
<dbReference type="GO" id="GO:0016491">
    <property type="term" value="F:oxidoreductase activity"/>
    <property type="evidence" value="ECO:0007669"/>
    <property type="project" value="InterPro"/>
</dbReference>
<dbReference type="Pfam" id="PF08534">
    <property type="entry name" value="Redoxin"/>
    <property type="match status" value="1"/>
</dbReference>
<keyword evidence="1" id="KW-0812">Transmembrane</keyword>
<dbReference type="InterPro" id="IPR013766">
    <property type="entry name" value="Thioredoxin_domain"/>
</dbReference>
<evidence type="ECO:0000256" key="1">
    <source>
        <dbReference type="SAM" id="Phobius"/>
    </source>
</evidence>
<keyword evidence="4" id="KW-1185">Reference proteome</keyword>
<sequence length="261" mass="30046">MTAISKNVQFINKEELQIKDRTPQRTPPPFPANSALAVALAFKNFLHCPCSNRRSGEFLDTFCGKKYLGLRGYERKNKNESQTYRKVAIVIILNVFITLSAFSQTAINLNDTVPNIPFHHLLNYSDSNAKLNDFRGKMVILDFWATWCKSCLNHLPDAEQLQKTFGNKIQFILVNSYSVRETPEHVGAFLKNWEKSHIKLSVPIARGDTVTRKIFPRMFLPHYVWIDQNGIYRAATSHHEVTEENVRNAIEGNYPTIFKKQ</sequence>
<organism evidence="3 4">
    <name type="scientific">Pelobium manganitolerans</name>
    <dbReference type="NCBI Taxonomy" id="1842495"/>
    <lineage>
        <taxon>Bacteria</taxon>
        <taxon>Pseudomonadati</taxon>
        <taxon>Bacteroidota</taxon>
        <taxon>Sphingobacteriia</taxon>
        <taxon>Sphingobacteriales</taxon>
        <taxon>Sphingobacteriaceae</taxon>
        <taxon>Pelobium</taxon>
    </lineage>
</organism>
<dbReference type="InterPro" id="IPR050553">
    <property type="entry name" value="Thioredoxin_ResA/DsbE_sf"/>
</dbReference>
<reference evidence="3 4" key="1">
    <citation type="submission" date="2016-07" db="EMBL/GenBank/DDBJ databases">
        <title>Genome of Pelobium manganitolerans.</title>
        <authorList>
            <person name="Wu S."/>
            <person name="Wang G."/>
        </authorList>
    </citation>
    <scope>NUCLEOTIDE SEQUENCE [LARGE SCALE GENOMIC DNA]</scope>
    <source>
        <strain evidence="3 4">YS-25</strain>
    </source>
</reference>
<dbReference type="EMBL" id="MBTA01000030">
    <property type="protein sequence ID" value="RKD12484.1"/>
    <property type="molecule type" value="Genomic_DNA"/>
</dbReference>
<dbReference type="AlphaFoldDB" id="A0A419S1W5"/>
<dbReference type="PROSITE" id="PS51352">
    <property type="entry name" value="THIOREDOXIN_2"/>
    <property type="match status" value="1"/>
</dbReference>
<evidence type="ECO:0000259" key="2">
    <source>
        <dbReference type="PROSITE" id="PS51352"/>
    </source>
</evidence>
<gene>
    <name evidence="3" type="ORF">BCY91_12635</name>
</gene>
<dbReference type="CDD" id="cd02966">
    <property type="entry name" value="TlpA_like_family"/>
    <property type="match status" value="1"/>
</dbReference>
<evidence type="ECO:0000313" key="3">
    <source>
        <dbReference type="EMBL" id="RKD12484.1"/>
    </source>
</evidence>
<dbReference type="PANTHER" id="PTHR42852:SF13">
    <property type="entry name" value="PROTEIN DIPZ"/>
    <property type="match status" value="1"/>
</dbReference>
<dbReference type="Gene3D" id="3.40.30.10">
    <property type="entry name" value="Glutaredoxin"/>
    <property type="match status" value="1"/>
</dbReference>
<dbReference type="SUPFAM" id="SSF52833">
    <property type="entry name" value="Thioredoxin-like"/>
    <property type="match status" value="1"/>
</dbReference>
<accession>A0A419S1W5</accession>
<keyword evidence="1" id="KW-1133">Transmembrane helix</keyword>
<evidence type="ECO:0000313" key="4">
    <source>
        <dbReference type="Proteomes" id="UP000283433"/>
    </source>
</evidence>
<protein>
    <recommendedName>
        <fullName evidence="2">Thioredoxin domain-containing protein</fullName>
    </recommendedName>
</protein>
<comment type="caution">
    <text evidence="3">The sequence shown here is derived from an EMBL/GenBank/DDBJ whole genome shotgun (WGS) entry which is preliminary data.</text>
</comment>
<dbReference type="RefSeq" id="WP_182995424.1">
    <property type="nucleotide sequence ID" value="NZ_MBTA01000030.1"/>
</dbReference>